<dbReference type="Pfam" id="PF12728">
    <property type="entry name" value="HTH_17"/>
    <property type="match status" value="1"/>
</dbReference>
<sequence>MKYHLNSKEEVDNFVRNEVLITAEAMEILGVNRSRMSALIKAGKLTPIKKLGNVSIFLKADIEAKKEELEELRTKFRPYDK</sequence>
<gene>
    <name evidence="2" type="ORF">F8163_27655</name>
</gene>
<evidence type="ECO:0000313" key="3">
    <source>
        <dbReference type="Proteomes" id="UP000470409"/>
    </source>
</evidence>
<dbReference type="RefSeq" id="WP_151628246.1">
    <property type="nucleotide sequence ID" value="NZ_WBPG01000031.1"/>
</dbReference>
<accession>A0A7V7V3L0</accession>
<reference evidence="2 3" key="1">
    <citation type="submission" date="2019-10" db="EMBL/GenBank/DDBJ databases">
        <title>Bacillus from the desert of Cuatro Cinegas, Coahuila.</title>
        <authorList>
            <person name="Olmedo-Alvarez G."/>
            <person name="Saldana S."/>
            <person name="Barcelo D."/>
        </authorList>
    </citation>
    <scope>NUCLEOTIDE SEQUENCE [LARGE SCALE GENOMIC DNA]</scope>
    <source>
        <strain evidence="2 3">CH155b_5T</strain>
    </source>
</reference>
<dbReference type="AlphaFoldDB" id="A0A7V7V3L0"/>
<dbReference type="Proteomes" id="UP000470409">
    <property type="component" value="Unassembled WGS sequence"/>
</dbReference>
<evidence type="ECO:0000313" key="2">
    <source>
        <dbReference type="EMBL" id="KAB2439803.1"/>
    </source>
</evidence>
<evidence type="ECO:0000259" key="1">
    <source>
        <dbReference type="Pfam" id="PF12728"/>
    </source>
</evidence>
<organism evidence="2 3">
    <name type="scientific">Bacillus luti</name>
    <dbReference type="NCBI Taxonomy" id="2026191"/>
    <lineage>
        <taxon>Bacteria</taxon>
        <taxon>Bacillati</taxon>
        <taxon>Bacillota</taxon>
        <taxon>Bacilli</taxon>
        <taxon>Bacillales</taxon>
        <taxon>Bacillaceae</taxon>
        <taxon>Bacillus</taxon>
        <taxon>Bacillus cereus group</taxon>
    </lineage>
</organism>
<comment type="caution">
    <text evidence="2">The sequence shown here is derived from an EMBL/GenBank/DDBJ whole genome shotgun (WGS) entry which is preliminary data.</text>
</comment>
<protein>
    <submittedName>
        <fullName evidence="2">Helix-turn-helix domain-containing protein</fullName>
    </submittedName>
</protein>
<dbReference type="InterPro" id="IPR041657">
    <property type="entry name" value="HTH_17"/>
</dbReference>
<proteinExistence type="predicted"/>
<name>A0A7V7V3L0_9BACI</name>
<feature type="domain" description="Helix-turn-helix" evidence="1">
    <location>
        <begin position="22"/>
        <end position="64"/>
    </location>
</feature>
<dbReference type="EMBL" id="WBPG01000031">
    <property type="protein sequence ID" value="KAB2439803.1"/>
    <property type="molecule type" value="Genomic_DNA"/>
</dbReference>